<dbReference type="Pfam" id="PF00893">
    <property type="entry name" value="Multi_Drug_Res"/>
    <property type="match status" value="1"/>
</dbReference>
<dbReference type="GO" id="GO:0005886">
    <property type="term" value="C:plasma membrane"/>
    <property type="evidence" value="ECO:0007669"/>
    <property type="project" value="UniProtKB-SubCell"/>
</dbReference>
<keyword evidence="5 9" id="KW-1133">Transmembrane helix</keyword>
<dbReference type="Proteomes" id="UP000284202">
    <property type="component" value="Unassembled WGS sequence"/>
</dbReference>
<dbReference type="SUPFAM" id="SSF103481">
    <property type="entry name" value="Multidrug resistance efflux transporter EmrE"/>
    <property type="match status" value="1"/>
</dbReference>
<evidence type="ECO:0000256" key="4">
    <source>
        <dbReference type="ARBA" id="ARBA00022692"/>
    </source>
</evidence>
<reference evidence="11" key="1">
    <citation type="submission" date="2018-09" db="EMBL/GenBank/DDBJ databases">
        <title>Acidovorax cavernicola nov. sp. isolated from Gruta de las Maravillas (Aracena, Spain).</title>
        <authorList>
            <person name="Jurado V."/>
            <person name="Gutierrez-Patricio S."/>
            <person name="Gonzalez-Pimentel J.L."/>
            <person name="Miller A.Z."/>
            <person name="Laiz L."/>
            <person name="Saiz-Jimenez C."/>
        </authorList>
    </citation>
    <scope>NUCLEOTIDE SEQUENCE [LARGE SCALE GENOMIC DNA]</scope>
    <source>
        <strain evidence="11">1011MAR3C25</strain>
    </source>
</reference>
<evidence type="ECO:0000256" key="7">
    <source>
        <dbReference type="ARBA" id="ARBA00038032"/>
    </source>
</evidence>
<comment type="subcellular location">
    <subcellularLocation>
        <location evidence="1 8">Cell membrane</location>
        <topology evidence="1 8">Multi-pass membrane protein</topology>
    </subcellularLocation>
</comment>
<feature type="transmembrane region" description="Helical" evidence="9">
    <location>
        <begin position="6"/>
        <end position="29"/>
    </location>
</feature>
<dbReference type="InterPro" id="IPR037185">
    <property type="entry name" value="EmrE-like"/>
</dbReference>
<gene>
    <name evidence="10" type="ORF">D3P04_21305</name>
</gene>
<dbReference type="GO" id="GO:0015199">
    <property type="term" value="F:amino-acid betaine transmembrane transporter activity"/>
    <property type="evidence" value="ECO:0007669"/>
    <property type="project" value="TreeGrafter"/>
</dbReference>
<name>A0A418SMD9_9RHOB</name>
<dbReference type="InterPro" id="IPR045324">
    <property type="entry name" value="Small_multidrug_res"/>
</dbReference>
<dbReference type="GO" id="GO:0031460">
    <property type="term" value="P:glycine betaine transport"/>
    <property type="evidence" value="ECO:0007669"/>
    <property type="project" value="TreeGrafter"/>
</dbReference>
<evidence type="ECO:0000313" key="11">
    <source>
        <dbReference type="Proteomes" id="UP000284202"/>
    </source>
</evidence>
<dbReference type="PANTHER" id="PTHR30561">
    <property type="entry name" value="SMR FAMILY PROTON-DEPENDENT DRUG EFFLUX TRANSPORTER SUGE"/>
    <property type="match status" value="1"/>
</dbReference>
<evidence type="ECO:0000313" key="10">
    <source>
        <dbReference type="EMBL" id="RJE82128.1"/>
    </source>
</evidence>
<feature type="transmembrane region" description="Helical" evidence="9">
    <location>
        <begin position="65"/>
        <end position="86"/>
    </location>
</feature>
<evidence type="ECO:0000256" key="2">
    <source>
        <dbReference type="ARBA" id="ARBA00022448"/>
    </source>
</evidence>
<keyword evidence="4 8" id="KW-0812">Transmembrane</keyword>
<evidence type="ECO:0000256" key="8">
    <source>
        <dbReference type="RuleBase" id="RU003942"/>
    </source>
</evidence>
<dbReference type="GO" id="GO:0015297">
    <property type="term" value="F:antiporter activity"/>
    <property type="evidence" value="ECO:0007669"/>
    <property type="project" value="TreeGrafter"/>
</dbReference>
<dbReference type="RefSeq" id="WP_119751894.1">
    <property type="nucleotide sequence ID" value="NZ_QZCG01000019.1"/>
</dbReference>
<dbReference type="GO" id="GO:0015220">
    <property type="term" value="F:choline transmembrane transporter activity"/>
    <property type="evidence" value="ECO:0007669"/>
    <property type="project" value="TreeGrafter"/>
</dbReference>
<dbReference type="PANTHER" id="PTHR30561:SF1">
    <property type="entry name" value="MULTIDRUG TRANSPORTER EMRE"/>
    <property type="match status" value="1"/>
</dbReference>
<keyword evidence="3" id="KW-1003">Cell membrane</keyword>
<evidence type="ECO:0000256" key="5">
    <source>
        <dbReference type="ARBA" id="ARBA00022989"/>
    </source>
</evidence>
<feature type="transmembrane region" description="Helical" evidence="9">
    <location>
        <begin position="41"/>
        <end position="59"/>
    </location>
</feature>
<protein>
    <submittedName>
        <fullName evidence="10">QacE family quaternary ammonium compound efflux SMR transporter</fullName>
    </submittedName>
</protein>
<dbReference type="InterPro" id="IPR000390">
    <property type="entry name" value="Small_drug/metabolite_transptr"/>
</dbReference>
<dbReference type="EMBL" id="QZCG01000019">
    <property type="protein sequence ID" value="RJE82128.1"/>
    <property type="molecule type" value="Genomic_DNA"/>
</dbReference>
<organism evidence="10 11">
    <name type="scientific">Paracoccus onubensis</name>
    <dbReference type="NCBI Taxonomy" id="1675788"/>
    <lineage>
        <taxon>Bacteria</taxon>
        <taxon>Pseudomonadati</taxon>
        <taxon>Pseudomonadota</taxon>
        <taxon>Alphaproteobacteria</taxon>
        <taxon>Rhodobacterales</taxon>
        <taxon>Paracoccaceae</taxon>
        <taxon>Paracoccus</taxon>
    </lineage>
</organism>
<evidence type="ECO:0000256" key="6">
    <source>
        <dbReference type="ARBA" id="ARBA00023136"/>
    </source>
</evidence>
<keyword evidence="11" id="KW-1185">Reference proteome</keyword>
<comment type="similarity">
    <text evidence="7 8">Belongs to the drug/metabolite transporter (DMT) superfamily. Small multidrug resistance (SMR) (TC 2.A.7.1) family.</text>
</comment>
<accession>A0A418SMD9</accession>
<evidence type="ECO:0000256" key="9">
    <source>
        <dbReference type="SAM" id="Phobius"/>
    </source>
</evidence>
<dbReference type="GO" id="GO:1990961">
    <property type="term" value="P:xenobiotic detoxification by transmembrane export across the plasma membrane"/>
    <property type="evidence" value="ECO:0007669"/>
    <property type="project" value="UniProtKB-ARBA"/>
</dbReference>
<dbReference type="Gene3D" id="1.10.3730.20">
    <property type="match status" value="1"/>
</dbReference>
<dbReference type="FunFam" id="1.10.3730.20:FF:000001">
    <property type="entry name" value="Quaternary ammonium compound resistance transporter SugE"/>
    <property type="match status" value="1"/>
</dbReference>
<sequence length="118" mass="12455">MPRGDVVLLLPYIALLVAIVLEVVGTSLLQLSAQFTRPLPTIGMAICYLLSFYLLSVSLKVLPLGIAYAVWSGVGIVLVAMIGLVVFGQRLDLPAVIGLGLIVLGVLVVNLFSKTVGH</sequence>
<keyword evidence="6 9" id="KW-0472">Membrane</keyword>
<proteinExistence type="inferred from homology"/>
<feature type="transmembrane region" description="Helical" evidence="9">
    <location>
        <begin position="93"/>
        <end position="112"/>
    </location>
</feature>
<dbReference type="AlphaFoldDB" id="A0A418SMD9"/>
<evidence type="ECO:0000256" key="3">
    <source>
        <dbReference type="ARBA" id="ARBA00022475"/>
    </source>
</evidence>
<comment type="caution">
    <text evidence="10">The sequence shown here is derived from an EMBL/GenBank/DDBJ whole genome shotgun (WGS) entry which is preliminary data.</text>
</comment>
<dbReference type="OrthoDB" id="9808638at2"/>
<keyword evidence="2" id="KW-0813">Transport</keyword>
<evidence type="ECO:0000256" key="1">
    <source>
        <dbReference type="ARBA" id="ARBA00004651"/>
    </source>
</evidence>